<evidence type="ECO:0000256" key="8">
    <source>
        <dbReference type="ARBA" id="ARBA00032316"/>
    </source>
</evidence>
<evidence type="ECO:0000256" key="2">
    <source>
        <dbReference type="ARBA" id="ARBA00012352"/>
    </source>
</evidence>
<dbReference type="Gene3D" id="3.40.47.10">
    <property type="match status" value="1"/>
</dbReference>
<keyword evidence="4" id="KW-0808">Transferase</keyword>
<dbReference type="Pfam" id="PF22691">
    <property type="entry name" value="Thiolase_C_1"/>
    <property type="match status" value="1"/>
</dbReference>
<name>A0A2N5C300_9BURK</name>
<dbReference type="RefSeq" id="WP_101685354.1">
    <property type="nucleotide sequence ID" value="NZ_PJRP01000025.1"/>
</dbReference>
<dbReference type="Proteomes" id="UP000234341">
    <property type="component" value="Unassembled WGS sequence"/>
</dbReference>
<dbReference type="InterPro" id="IPR020613">
    <property type="entry name" value="Thiolase_CS"/>
</dbReference>
<evidence type="ECO:0000256" key="3">
    <source>
        <dbReference type="ARBA" id="ARBA00022448"/>
    </source>
</evidence>
<protein>
    <recommendedName>
        <fullName evidence="2">propanoyl-CoA C-acyltransferase</fullName>
        <ecNumber evidence="2">2.3.1.176</ecNumber>
    </recommendedName>
    <alternativeName>
        <fullName evidence="8">Propanoyl-CoA C-acyltransferase</fullName>
    </alternativeName>
</protein>
<feature type="domain" description="Thiolase C-terminal" evidence="10">
    <location>
        <begin position="260"/>
        <end position="383"/>
    </location>
</feature>
<dbReference type="SUPFAM" id="SSF53901">
    <property type="entry name" value="Thiolase-like"/>
    <property type="match status" value="2"/>
</dbReference>
<dbReference type="NCBIfam" id="NF006102">
    <property type="entry name" value="PRK08256.1"/>
    <property type="match status" value="1"/>
</dbReference>
<evidence type="ECO:0000313" key="11">
    <source>
        <dbReference type="EMBL" id="PLP96585.1"/>
    </source>
</evidence>
<keyword evidence="5" id="KW-0445">Lipid transport</keyword>
<dbReference type="InterPro" id="IPR055140">
    <property type="entry name" value="Thiolase_C_2"/>
</dbReference>
<dbReference type="InterPro" id="IPR002155">
    <property type="entry name" value="Thiolase"/>
</dbReference>
<sequence>MSRKVLVAGVGMIPFTKPGASDDYPVMGANAARAALADARVDYALVEQAYVGYVYGDSTAGQAAIYGVGLTGIPVINVNNNCATGSTALFLARQAVASGAIECAIAVGFEQMVPGALKGAYTDRPSPMARFVDAMRDIQGFDDAAPRATQFFGGAARDYIKEYDIRPDTFGRISVKARQHAARNPFAVFRNTVTLEEVMASPAVFDPLTRLQCCPPTCGAAAAILCSEEFAKRHGLDTRVAIRAQSMTTDRNSTFDEGDMRKVVGYDMTHAAAQAVYEASGVAPTDIDVVELHDCFTANELITYEGLGLTAEGTAEKFIVDGDNTYGGRVVTNPSGGLLSKGHPLGATGLAQCAELVWQLRGQAQDRQVPGARLALQHNLGLGGACVVTLYERQ</sequence>
<dbReference type="OrthoDB" id="9785768at2"/>
<evidence type="ECO:0000313" key="12">
    <source>
        <dbReference type="Proteomes" id="UP000234341"/>
    </source>
</evidence>
<dbReference type="Pfam" id="PF00108">
    <property type="entry name" value="Thiolase_N"/>
    <property type="match status" value="1"/>
</dbReference>
<organism evidence="11 12">
    <name type="scientific">Cupriavidus pauculus</name>
    <dbReference type="NCBI Taxonomy" id="82633"/>
    <lineage>
        <taxon>Bacteria</taxon>
        <taxon>Pseudomonadati</taxon>
        <taxon>Pseudomonadota</taxon>
        <taxon>Betaproteobacteria</taxon>
        <taxon>Burkholderiales</taxon>
        <taxon>Burkholderiaceae</taxon>
        <taxon>Cupriavidus</taxon>
    </lineage>
</organism>
<dbReference type="InterPro" id="IPR020615">
    <property type="entry name" value="Thiolase_acyl_enz_int_AS"/>
</dbReference>
<evidence type="ECO:0000256" key="6">
    <source>
        <dbReference type="ARBA" id="ARBA00023121"/>
    </source>
</evidence>
<comment type="caution">
    <text evidence="11">The sequence shown here is derived from an EMBL/GenBank/DDBJ whole genome shotgun (WGS) entry which is preliminary data.</text>
</comment>
<evidence type="ECO:0000259" key="9">
    <source>
        <dbReference type="Pfam" id="PF00108"/>
    </source>
</evidence>
<dbReference type="GO" id="GO:0006869">
    <property type="term" value="P:lipid transport"/>
    <property type="evidence" value="ECO:0007669"/>
    <property type="project" value="UniProtKB-KW"/>
</dbReference>
<dbReference type="EC" id="2.3.1.176" evidence="2"/>
<dbReference type="PIRSF" id="PIRSF000429">
    <property type="entry name" value="Ac-CoA_Ac_transf"/>
    <property type="match status" value="1"/>
</dbReference>
<dbReference type="PROSITE" id="PS00098">
    <property type="entry name" value="THIOLASE_1"/>
    <property type="match status" value="1"/>
</dbReference>
<keyword evidence="3" id="KW-0813">Transport</keyword>
<dbReference type="PANTHER" id="PTHR42870:SF1">
    <property type="entry name" value="NON-SPECIFIC LIPID-TRANSFER PROTEIN-LIKE 2"/>
    <property type="match status" value="1"/>
</dbReference>
<comment type="subcellular location">
    <subcellularLocation>
        <location evidence="1">Peroxisome</location>
    </subcellularLocation>
</comment>
<dbReference type="EMBL" id="PJRP01000025">
    <property type="protein sequence ID" value="PLP96585.1"/>
    <property type="molecule type" value="Genomic_DNA"/>
</dbReference>
<gene>
    <name evidence="11" type="ORF">CYJ10_31430</name>
</gene>
<evidence type="ECO:0000259" key="10">
    <source>
        <dbReference type="Pfam" id="PF22691"/>
    </source>
</evidence>
<accession>A0A2N5C300</accession>
<dbReference type="InterPro" id="IPR016039">
    <property type="entry name" value="Thiolase-like"/>
</dbReference>
<dbReference type="GO" id="GO:0003988">
    <property type="term" value="F:acetyl-CoA C-acyltransferase activity"/>
    <property type="evidence" value="ECO:0007669"/>
    <property type="project" value="UniProtKB-ARBA"/>
</dbReference>
<dbReference type="PROSITE" id="PS00737">
    <property type="entry name" value="THIOLASE_2"/>
    <property type="match status" value="1"/>
</dbReference>
<dbReference type="AlphaFoldDB" id="A0A2N5C300"/>
<evidence type="ECO:0000256" key="7">
    <source>
        <dbReference type="ARBA" id="ARBA00023140"/>
    </source>
</evidence>
<proteinExistence type="predicted"/>
<dbReference type="CDD" id="cd00829">
    <property type="entry name" value="SCP-x_thiolase"/>
    <property type="match status" value="1"/>
</dbReference>
<keyword evidence="6" id="KW-0446">Lipid-binding</keyword>
<dbReference type="PANTHER" id="PTHR42870">
    <property type="entry name" value="ACETYL-COA C-ACETYLTRANSFERASE"/>
    <property type="match status" value="1"/>
</dbReference>
<evidence type="ECO:0000256" key="4">
    <source>
        <dbReference type="ARBA" id="ARBA00022679"/>
    </source>
</evidence>
<evidence type="ECO:0000256" key="5">
    <source>
        <dbReference type="ARBA" id="ARBA00023055"/>
    </source>
</evidence>
<dbReference type="GO" id="GO:0008289">
    <property type="term" value="F:lipid binding"/>
    <property type="evidence" value="ECO:0007669"/>
    <property type="project" value="UniProtKB-KW"/>
</dbReference>
<reference evidence="11 12" key="1">
    <citation type="submission" date="2017-12" db="EMBL/GenBank/DDBJ databases">
        <title>Genome sequence of the active heterotrophic nitrifier-denitrifier, Cupriavidus pauculus UM1.</title>
        <authorList>
            <person name="Putonti C."/>
            <person name="Castignetti D."/>
        </authorList>
    </citation>
    <scope>NUCLEOTIDE SEQUENCE [LARGE SCALE GENOMIC DNA]</scope>
    <source>
        <strain evidence="11 12">UM1</strain>
    </source>
</reference>
<dbReference type="InterPro" id="IPR020616">
    <property type="entry name" value="Thiolase_N"/>
</dbReference>
<keyword evidence="7" id="KW-0576">Peroxisome</keyword>
<evidence type="ECO:0000256" key="1">
    <source>
        <dbReference type="ARBA" id="ARBA00004275"/>
    </source>
</evidence>
<feature type="domain" description="Thiolase N-terminal" evidence="9">
    <location>
        <begin position="6"/>
        <end position="229"/>
    </location>
</feature>